<comment type="caution">
    <text evidence="6">The sequence shown here is derived from an EMBL/GenBank/DDBJ whole genome shotgun (WGS) entry which is preliminary data.</text>
</comment>
<evidence type="ECO:0000256" key="4">
    <source>
        <dbReference type="ARBA" id="ARBA00022807"/>
    </source>
</evidence>
<evidence type="ECO:0000256" key="3">
    <source>
        <dbReference type="ARBA" id="ARBA00022801"/>
    </source>
</evidence>
<name>A0ABP0K8S6_9DINO</name>
<sequence>MCHVGQGKKCRKHLSPFTKQIRVEDEAEETEEEADPDLSFHQVFRAARRFVLGDFDGSEFSLEKTLEKAAQMERQQRRSAGFKYIVIPENPEFNESFQRSACKRLSSEAVLFKKRPQASGEAHNCGFMAALAAIADHQDGYLVRLLLEEEDDLKLVDLTDALVILTGQSTFRIELARLNSAARKKLFKDLCEYKQRGLLVTAGILQNEAQVLPNGLVTRHAYTLLDFIPLLDHTKRHR</sequence>
<dbReference type="Pfam" id="PF00648">
    <property type="entry name" value="Peptidase_C2"/>
    <property type="match status" value="1"/>
</dbReference>
<comment type="similarity">
    <text evidence="1">Belongs to the peptidase C2 family.</text>
</comment>
<dbReference type="SUPFAM" id="SSF54001">
    <property type="entry name" value="Cysteine proteinases"/>
    <property type="match status" value="1"/>
</dbReference>
<reference evidence="6 7" key="1">
    <citation type="submission" date="2024-02" db="EMBL/GenBank/DDBJ databases">
        <authorList>
            <person name="Chen Y."/>
            <person name="Shah S."/>
            <person name="Dougan E. K."/>
            <person name="Thang M."/>
            <person name="Chan C."/>
        </authorList>
    </citation>
    <scope>NUCLEOTIDE SEQUENCE [LARGE SCALE GENOMIC DNA]</scope>
</reference>
<keyword evidence="7" id="KW-1185">Reference proteome</keyword>
<evidence type="ECO:0000313" key="6">
    <source>
        <dbReference type="EMBL" id="CAK9023188.1"/>
    </source>
</evidence>
<dbReference type="InterPro" id="IPR038765">
    <property type="entry name" value="Papain-like_cys_pep_sf"/>
</dbReference>
<keyword evidence="2" id="KW-0645">Protease</keyword>
<feature type="domain" description="Calpain catalytic" evidence="5">
    <location>
        <begin position="152"/>
        <end position="227"/>
    </location>
</feature>
<organism evidence="6 7">
    <name type="scientific">Durusdinium trenchii</name>
    <dbReference type="NCBI Taxonomy" id="1381693"/>
    <lineage>
        <taxon>Eukaryota</taxon>
        <taxon>Sar</taxon>
        <taxon>Alveolata</taxon>
        <taxon>Dinophyceae</taxon>
        <taxon>Suessiales</taxon>
        <taxon>Symbiodiniaceae</taxon>
        <taxon>Durusdinium</taxon>
    </lineage>
</organism>
<keyword evidence="3" id="KW-0378">Hydrolase</keyword>
<protein>
    <submittedName>
        <fullName evidence="6">Calpain-13</fullName>
    </submittedName>
</protein>
<evidence type="ECO:0000256" key="2">
    <source>
        <dbReference type="ARBA" id="ARBA00022670"/>
    </source>
</evidence>
<proteinExistence type="inferred from homology"/>
<dbReference type="PANTHER" id="PTHR10183">
    <property type="entry name" value="CALPAIN"/>
    <property type="match status" value="1"/>
</dbReference>
<evidence type="ECO:0000259" key="5">
    <source>
        <dbReference type="Pfam" id="PF00648"/>
    </source>
</evidence>
<evidence type="ECO:0000256" key="1">
    <source>
        <dbReference type="ARBA" id="ARBA00007623"/>
    </source>
</evidence>
<dbReference type="InterPro" id="IPR022684">
    <property type="entry name" value="Calpain_cysteine_protease"/>
</dbReference>
<accession>A0ABP0K8S6</accession>
<evidence type="ECO:0000313" key="7">
    <source>
        <dbReference type="Proteomes" id="UP001642464"/>
    </source>
</evidence>
<keyword evidence="4" id="KW-0788">Thiol protease</keyword>
<dbReference type="PANTHER" id="PTHR10183:SF379">
    <property type="entry name" value="CALPAIN-5"/>
    <property type="match status" value="1"/>
</dbReference>
<dbReference type="Gene3D" id="3.90.70.10">
    <property type="entry name" value="Cysteine proteinases"/>
    <property type="match status" value="1"/>
</dbReference>
<gene>
    <name evidence="6" type="ORF">SCF082_LOCUS16110</name>
</gene>
<dbReference type="Proteomes" id="UP001642464">
    <property type="component" value="Unassembled WGS sequence"/>
</dbReference>
<dbReference type="InterPro" id="IPR001300">
    <property type="entry name" value="Peptidase_C2_calpain_cat"/>
</dbReference>
<dbReference type="EMBL" id="CAXAMM010010358">
    <property type="protein sequence ID" value="CAK9023188.1"/>
    <property type="molecule type" value="Genomic_DNA"/>
</dbReference>